<sequence length="94" mass="10274">MAAEGDVVLDLEAEENCTSKPRVTDYEEEKEISSSELETAMSVIGDRRSQEQKAKQEKEKELAKTITGDPEITRGLGATGTRPSRGTYRAGAIK</sequence>
<reference evidence="2" key="2">
    <citation type="submission" date="2025-08" db="UniProtKB">
        <authorList>
            <consortium name="Ensembl"/>
        </authorList>
    </citation>
    <scope>IDENTIFICATION</scope>
</reference>
<dbReference type="GO" id="GO:0043066">
    <property type="term" value="P:negative regulation of apoptotic process"/>
    <property type="evidence" value="ECO:0007669"/>
    <property type="project" value="TreeGrafter"/>
</dbReference>
<dbReference type="Proteomes" id="UP000265120">
    <property type="component" value="Chromosome W"/>
</dbReference>
<evidence type="ECO:0000256" key="1">
    <source>
        <dbReference type="SAM" id="MobiDB-lite"/>
    </source>
</evidence>
<reference evidence="2 3" key="1">
    <citation type="journal article" date="2014" name="Nat. Genet.">
        <title>Whole-genome sequence of a flatfish provides insights into ZW sex chromosome evolution and adaptation to a benthic lifestyle.</title>
        <authorList>
            <person name="Chen S."/>
            <person name="Zhang G."/>
            <person name="Shao C."/>
            <person name="Huang Q."/>
            <person name="Liu G."/>
            <person name="Zhang P."/>
            <person name="Song W."/>
            <person name="An N."/>
            <person name="Chalopin D."/>
            <person name="Volff J.N."/>
            <person name="Hong Y."/>
            <person name="Li Q."/>
            <person name="Sha Z."/>
            <person name="Zhou H."/>
            <person name="Xie M."/>
            <person name="Yu Q."/>
            <person name="Liu Y."/>
            <person name="Xiang H."/>
            <person name="Wang N."/>
            <person name="Wu K."/>
            <person name="Yang C."/>
            <person name="Zhou Q."/>
            <person name="Liao X."/>
            <person name="Yang L."/>
            <person name="Hu Q."/>
            <person name="Zhang J."/>
            <person name="Meng L."/>
            <person name="Jin L."/>
            <person name="Tian Y."/>
            <person name="Lian J."/>
            <person name="Yang J."/>
            <person name="Miao G."/>
            <person name="Liu S."/>
            <person name="Liang Z."/>
            <person name="Yan F."/>
            <person name="Li Y."/>
            <person name="Sun B."/>
            <person name="Zhang H."/>
            <person name="Zhang J."/>
            <person name="Zhu Y."/>
            <person name="Du M."/>
            <person name="Zhao Y."/>
            <person name="Schartl M."/>
            <person name="Tang Q."/>
            <person name="Wang J."/>
        </authorList>
    </citation>
    <scope>NUCLEOTIDE SEQUENCE</scope>
</reference>
<feature type="compositionally biased region" description="Basic and acidic residues" evidence="1">
    <location>
        <begin position="45"/>
        <end position="63"/>
    </location>
</feature>
<dbReference type="Ensembl" id="ENSCSET00000012362.1">
    <property type="protein sequence ID" value="ENSCSEP00000012218.1"/>
    <property type="gene ID" value="ENSCSEG00000007886.1"/>
</dbReference>
<feature type="region of interest" description="Disordered" evidence="1">
    <location>
        <begin position="22"/>
        <end position="94"/>
    </location>
</feature>
<name>A0A3P8VA49_CYNSE</name>
<evidence type="ECO:0000313" key="3">
    <source>
        <dbReference type="Proteomes" id="UP000265120"/>
    </source>
</evidence>
<reference evidence="2" key="3">
    <citation type="submission" date="2025-09" db="UniProtKB">
        <authorList>
            <consortium name="Ensembl"/>
        </authorList>
    </citation>
    <scope>IDENTIFICATION</scope>
</reference>
<dbReference type="STRING" id="244447.ENSCSEP00000012218"/>
<proteinExistence type="predicted"/>
<accession>A0A3P8VA49</accession>
<dbReference type="AlphaFoldDB" id="A0A3P8VA49"/>
<organism evidence="2 3">
    <name type="scientific">Cynoglossus semilaevis</name>
    <name type="common">Tongue sole</name>
    <dbReference type="NCBI Taxonomy" id="244447"/>
    <lineage>
        <taxon>Eukaryota</taxon>
        <taxon>Metazoa</taxon>
        <taxon>Chordata</taxon>
        <taxon>Craniata</taxon>
        <taxon>Vertebrata</taxon>
        <taxon>Euteleostomi</taxon>
        <taxon>Actinopterygii</taxon>
        <taxon>Neopterygii</taxon>
        <taxon>Teleostei</taxon>
        <taxon>Neoteleostei</taxon>
        <taxon>Acanthomorphata</taxon>
        <taxon>Carangaria</taxon>
        <taxon>Pleuronectiformes</taxon>
        <taxon>Pleuronectoidei</taxon>
        <taxon>Cynoglossidae</taxon>
        <taxon>Cynoglossinae</taxon>
        <taxon>Cynoglossus</taxon>
    </lineage>
</organism>
<keyword evidence="3" id="KW-1185">Reference proteome</keyword>
<dbReference type="PANTHER" id="PTHR31184">
    <property type="entry name" value="HUNTINGTIN-INTERACTING PROTEIN K FAMILY MEMBER"/>
    <property type="match status" value="1"/>
</dbReference>
<dbReference type="InParanoid" id="A0A3P8VA49"/>
<protein>
    <submittedName>
        <fullName evidence="2">Uncharacterized protein</fullName>
    </submittedName>
</protein>
<dbReference type="InterPro" id="IPR052617">
    <property type="entry name" value="Huntingtin-int_K"/>
</dbReference>
<dbReference type="PANTHER" id="PTHR31184:SF2">
    <property type="entry name" value="HUNTINGTIN-INTERACTING PROTEIN K"/>
    <property type="match status" value="1"/>
</dbReference>
<dbReference type="GO" id="GO:0050821">
    <property type="term" value="P:protein stabilization"/>
    <property type="evidence" value="ECO:0007669"/>
    <property type="project" value="TreeGrafter"/>
</dbReference>
<evidence type="ECO:0000313" key="2">
    <source>
        <dbReference type="Ensembl" id="ENSCSEP00000012218.1"/>
    </source>
</evidence>